<proteinExistence type="predicted"/>
<gene>
    <name evidence="1" type="ORF">PACTADRAFT_18247</name>
</gene>
<evidence type="ECO:0000313" key="1">
    <source>
        <dbReference type="EMBL" id="ODV93602.1"/>
    </source>
</evidence>
<accession>A0A1E4TPG2</accession>
<organism evidence="1 2">
    <name type="scientific">Pachysolen tannophilus NRRL Y-2460</name>
    <dbReference type="NCBI Taxonomy" id="669874"/>
    <lineage>
        <taxon>Eukaryota</taxon>
        <taxon>Fungi</taxon>
        <taxon>Dikarya</taxon>
        <taxon>Ascomycota</taxon>
        <taxon>Saccharomycotina</taxon>
        <taxon>Pichiomycetes</taxon>
        <taxon>Pachysolenaceae</taxon>
        <taxon>Pachysolen</taxon>
    </lineage>
</organism>
<keyword evidence="2" id="KW-1185">Reference proteome</keyword>
<dbReference type="InterPro" id="IPR018854">
    <property type="entry name" value="Psome_chaperone_3/4"/>
</dbReference>
<sequence length="99" mass="11564">MEVSEGFNAKSLMKSYDSEREFLFQVIYFTNKTILQIHLNGEIDYTIDLQLPKLANTAVYEDQQIESMIGTNYIIGNNDNYKILIMSTQIGKLFVKDWR</sequence>
<protein>
    <submittedName>
        <fullName evidence="1">Uncharacterized protein</fullName>
    </submittedName>
</protein>
<dbReference type="OrthoDB" id="3980246at2759"/>
<dbReference type="InterPro" id="IPR053720">
    <property type="entry name" value="Psm_Assembly_Chaperone"/>
</dbReference>
<reference evidence="2" key="1">
    <citation type="submission" date="2016-05" db="EMBL/GenBank/DDBJ databases">
        <title>Comparative genomics of biotechnologically important yeasts.</title>
        <authorList>
            <consortium name="DOE Joint Genome Institute"/>
            <person name="Riley R."/>
            <person name="Haridas S."/>
            <person name="Wolfe K.H."/>
            <person name="Lopes M.R."/>
            <person name="Hittinger C.T."/>
            <person name="Goker M."/>
            <person name="Salamov A."/>
            <person name="Wisecaver J."/>
            <person name="Long T.M."/>
            <person name="Aerts A.L."/>
            <person name="Barry K."/>
            <person name="Choi C."/>
            <person name="Clum A."/>
            <person name="Coughlan A.Y."/>
            <person name="Deshpande S."/>
            <person name="Douglass A.P."/>
            <person name="Hanson S.J."/>
            <person name="Klenk H.-P."/>
            <person name="Labutti K."/>
            <person name="Lapidus A."/>
            <person name="Lindquist E."/>
            <person name="Lipzen A."/>
            <person name="Meier-Kolthoff J.P."/>
            <person name="Ohm R.A."/>
            <person name="Otillar R.P."/>
            <person name="Pangilinan J."/>
            <person name="Peng Y."/>
            <person name="Rokas A."/>
            <person name="Rosa C.A."/>
            <person name="Scheuner C."/>
            <person name="Sibirny A.A."/>
            <person name="Slot J.C."/>
            <person name="Stielow J.B."/>
            <person name="Sun H."/>
            <person name="Kurtzman C.P."/>
            <person name="Blackwell M."/>
            <person name="Grigoriev I.V."/>
            <person name="Jeffries T.W."/>
        </authorList>
    </citation>
    <scope>NUCLEOTIDE SEQUENCE [LARGE SCALE GENOMIC DNA]</scope>
    <source>
        <strain evidence="2">NRRL Y-2460</strain>
    </source>
</reference>
<dbReference type="EMBL" id="KV454017">
    <property type="protein sequence ID" value="ODV93602.1"/>
    <property type="molecule type" value="Genomic_DNA"/>
</dbReference>
<dbReference type="Pfam" id="PF10448">
    <property type="entry name" value="POC3_POC4"/>
    <property type="match status" value="1"/>
</dbReference>
<dbReference type="Proteomes" id="UP000094236">
    <property type="component" value="Unassembled WGS sequence"/>
</dbReference>
<name>A0A1E4TPG2_PACTA</name>
<dbReference type="Gene3D" id="3.30.230.90">
    <property type="match status" value="1"/>
</dbReference>
<evidence type="ECO:0000313" key="2">
    <source>
        <dbReference type="Proteomes" id="UP000094236"/>
    </source>
</evidence>
<dbReference type="AlphaFoldDB" id="A0A1E4TPG2"/>